<accession>A0ABD0UAV1</accession>
<gene>
    <name evidence="1" type="ORF">M5K25_020532</name>
</gene>
<evidence type="ECO:0000313" key="2">
    <source>
        <dbReference type="Proteomes" id="UP001552299"/>
    </source>
</evidence>
<reference evidence="1 2" key="1">
    <citation type="journal article" date="2024" name="Plant Biotechnol. J.">
        <title>Dendrobium thyrsiflorum genome and its molecular insights into genes involved in important horticultural traits.</title>
        <authorList>
            <person name="Chen B."/>
            <person name="Wang J.Y."/>
            <person name="Zheng P.J."/>
            <person name="Li K.L."/>
            <person name="Liang Y.M."/>
            <person name="Chen X.F."/>
            <person name="Zhang C."/>
            <person name="Zhao X."/>
            <person name="He X."/>
            <person name="Zhang G.Q."/>
            <person name="Liu Z.J."/>
            <person name="Xu Q."/>
        </authorList>
    </citation>
    <scope>NUCLEOTIDE SEQUENCE [LARGE SCALE GENOMIC DNA]</scope>
    <source>
        <strain evidence="1">GZMU011</strain>
    </source>
</reference>
<comment type="caution">
    <text evidence="1">The sequence shown here is derived from an EMBL/GenBank/DDBJ whole genome shotgun (WGS) entry which is preliminary data.</text>
</comment>
<protein>
    <submittedName>
        <fullName evidence="1">Uncharacterized protein</fullName>
    </submittedName>
</protein>
<dbReference type="Proteomes" id="UP001552299">
    <property type="component" value="Unassembled WGS sequence"/>
</dbReference>
<sequence>MLSVSPGIQSTLGNETTIDEVLIMDVAEEAASAGCPEQDFWDAELTSGVEREGHDSVGDDAGDRRGIIIQLGDETAEGGEEVLRCGVGEDWGVMRGFIIINREAVGDGLVAEVGKALDGLRAL</sequence>
<name>A0ABD0UAV1_DENTH</name>
<keyword evidence="2" id="KW-1185">Reference proteome</keyword>
<evidence type="ECO:0000313" key="1">
    <source>
        <dbReference type="EMBL" id="KAL0909646.1"/>
    </source>
</evidence>
<dbReference type="EMBL" id="JANQDX010000016">
    <property type="protein sequence ID" value="KAL0909646.1"/>
    <property type="molecule type" value="Genomic_DNA"/>
</dbReference>
<organism evidence="1 2">
    <name type="scientific">Dendrobium thyrsiflorum</name>
    <name type="common">Pinecone-like raceme dendrobium</name>
    <name type="synonym">Orchid</name>
    <dbReference type="NCBI Taxonomy" id="117978"/>
    <lineage>
        <taxon>Eukaryota</taxon>
        <taxon>Viridiplantae</taxon>
        <taxon>Streptophyta</taxon>
        <taxon>Embryophyta</taxon>
        <taxon>Tracheophyta</taxon>
        <taxon>Spermatophyta</taxon>
        <taxon>Magnoliopsida</taxon>
        <taxon>Liliopsida</taxon>
        <taxon>Asparagales</taxon>
        <taxon>Orchidaceae</taxon>
        <taxon>Epidendroideae</taxon>
        <taxon>Malaxideae</taxon>
        <taxon>Dendrobiinae</taxon>
        <taxon>Dendrobium</taxon>
    </lineage>
</organism>
<dbReference type="AlphaFoldDB" id="A0ABD0UAV1"/>
<proteinExistence type="predicted"/>